<dbReference type="Proteomes" id="UP000762676">
    <property type="component" value="Unassembled WGS sequence"/>
</dbReference>
<dbReference type="GO" id="GO:0030036">
    <property type="term" value="P:actin cytoskeleton organization"/>
    <property type="evidence" value="ECO:0007669"/>
    <property type="project" value="TreeGrafter"/>
</dbReference>
<accession>A0AAV4FRU7</accession>
<evidence type="ECO:0000313" key="1">
    <source>
        <dbReference type="EMBL" id="GFR75944.1"/>
    </source>
</evidence>
<dbReference type="InterPro" id="IPR036383">
    <property type="entry name" value="TSP1_rpt_sf"/>
</dbReference>
<dbReference type="Gene3D" id="2.20.100.10">
    <property type="entry name" value="Thrombospondin type-1 (TSP1) repeat"/>
    <property type="match status" value="1"/>
</dbReference>
<comment type="caution">
    <text evidence="1">The sequence shown here is derived from an EMBL/GenBank/DDBJ whole genome shotgun (WGS) entry which is preliminary data.</text>
</comment>
<dbReference type="InterPro" id="IPR051418">
    <property type="entry name" value="Spondin/Thrombospondin_T1"/>
</dbReference>
<evidence type="ECO:0000313" key="2">
    <source>
        <dbReference type="Proteomes" id="UP000762676"/>
    </source>
</evidence>
<keyword evidence="2" id="KW-1185">Reference proteome</keyword>
<gene>
    <name evidence="1" type="ORF">ElyMa_005788100</name>
</gene>
<dbReference type="GO" id="GO:0005886">
    <property type="term" value="C:plasma membrane"/>
    <property type="evidence" value="ECO:0007669"/>
    <property type="project" value="TreeGrafter"/>
</dbReference>
<sequence>MEQHHMIGYQTRDVTCLQSKGVVASLKSCLDALRDTAVPRAQACVMPQDCEVSEWSGFSHLNDSCLKPDGTVRYGFKVRSRQILQFPLGDGRPCPPALTDYLQQTDMELRDLKYCQRAKWIESDWSPCRPVPGHNNCATGMQTRTAICVEMDGTRLFLL</sequence>
<organism evidence="1 2">
    <name type="scientific">Elysia marginata</name>
    <dbReference type="NCBI Taxonomy" id="1093978"/>
    <lineage>
        <taxon>Eukaryota</taxon>
        <taxon>Metazoa</taxon>
        <taxon>Spiralia</taxon>
        <taxon>Lophotrochozoa</taxon>
        <taxon>Mollusca</taxon>
        <taxon>Gastropoda</taxon>
        <taxon>Heterobranchia</taxon>
        <taxon>Euthyneura</taxon>
        <taxon>Panpulmonata</taxon>
        <taxon>Sacoglossa</taxon>
        <taxon>Placobranchoidea</taxon>
        <taxon>Plakobranchidae</taxon>
        <taxon>Elysia</taxon>
    </lineage>
</organism>
<dbReference type="AlphaFoldDB" id="A0AAV4FRU7"/>
<dbReference type="PANTHER" id="PTHR11311:SF30">
    <property type="entry name" value="SPONDIN-LIKE TSP1 DOMAIN-CONTAINING PROTEIN"/>
    <property type="match status" value="1"/>
</dbReference>
<name>A0AAV4FRU7_9GAST</name>
<reference evidence="1 2" key="1">
    <citation type="journal article" date="2021" name="Elife">
        <title>Chloroplast acquisition without the gene transfer in kleptoplastic sea slugs, Plakobranchus ocellatus.</title>
        <authorList>
            <person name="Maeda T."/>
            <person name="Takahashi S."/>
            <person name="Yoshida T."/>
            <person name="Shimamura S."/>
            <person name="Takaki Y."/>
            <person name="Nagai Y."/>
            <person name="Toyoda A."/>
            <person name="Suzuki Y."/>
            <person name="Arimoto A."/>
            <person name="Ishii H."/>
            <person name="Satoh N."/>
            <person name="Nishiyama T."/>
            <person name="Hasebe M."/>
            <person name="Maruyama T."/>
            <person name="Minagawa J."/>
            <person name="Obokata J."/>
            <person name="Shigenobu S."/>
        </authorList>
    </citation>
    <scope>NUCLEOTIDE SEQUENCE [LARGE SCALE GENOMIC DNA]</scope>
</reference>
<dbReference type="EMBL" id="BMAT01011619">
    <property type="protein sequence ID" value="GFR75944.1"/>
    <property type="molecule type" value="Genomic_DNA"/>
</dbReference>
<protein>
    <submittedName>
        <fullName evidence="1">Thrombospondin, type I, domain containing 7A</fullName>
    </submittedName>
</protein>
<proteinExistence type="predicted"/>
<dbReference type="PANTHER" id="PTHR11311">
    <property type="entry name" value="SPONDIN"/>
    <property type="match status" value="1"/>
</dbReference>